<dbReference type="EMBL" id="OIVN01000749">
    <property type="protein sequence ID" value="SPC85013.1"/>
    <property type="molecule type" value="Genomic_DNA"/>
</dbReference>
<reference evidence="3" key="1">
    <citation type="submission" date="2018-02" db="EMBL/GenBank/DDBJ databases">
        <authorList>
            <person name="Cohen D.B."/>
            <person name="Kent A.D."/>
        </authorList>
    </citation>
    <scope>NUCLEOTIDE SEQUENCE</scope>
</reference>
<feature type="transmembrane region" description="Helical" evidence="2">
    <location>
        <begin position="6"/>
        <end position="25"/>
    </location>
</feature>
<proteinExistence type="predicted"/>
<evidence type="ECO:0000256" key="1">
    <source>
        <dbReference type="SAM" id="MobiDB-lite"/>
    </source>
</evidence>
<dbReference type="PRINTS" id="PR01217">
    <property type="entry name" value="PRICHEXTENSN"/>
</dbReference>
<organism evidence="3">
    <name type="scientific">Fagus sylvatica</name>
    <name type="common">Beechnut</name>
    <dbReference type="NCBI Taxonomy" id="28930"/>
    <lineage>
        <taxon>Eukaryota</taxon>
        <taxon>Viridiplantae</taxon>
        <taxon>Streptophyta</taxon>
        <taxon>Embryophyta</taxon>
        <taxon>Tracheophyta</taxon>
        <taxon>Spermatophyta</taxon>
        <taxon>Magnoliopsida</taxon>
        <taxon>eudicotyledons</taxon>
        <taxon>Gunneridae</taxon>
        <taxon>Pentapetalae</taxon>
        <taxon>rosids</taxon>
        <taxon>fabids</taxon>
        <taxon>Fagales</taxon>
        <taxon>Fagaceae</taxon>
        <taxon>Fagus</taxon>
    </lineage>
</organism>
<gene>
    <name evidence="3" type="ORF">FSB_LOCUS12895</name>
</gene>
<keyword evidence="2" id="KW-1133">Transmembrane helix</keyword>
<name>A0A2N9FCS1_FAGSY</name>
<dbReference type="PANTHER" id="PTHR36721">
    <property type="entry name" value="PROLINE-RICH FAMILY PROTEIN"/>
    <property type="match status" value="1"/>
</dbReference>
<protein>
    <submittedName>
        <fullName evidence="3">Uncharacterized protein</fullName>
    </submittedName>
</protein>
<feature type="transmembrane region" description="Helical" evidence="2">
    <location>
        <begin position="155"/>
        <end position="176"/>
    </location>
</feature>
<evidence type="ECO:0000256" key="2">
    <source>
        <dbReference type="SAM" id="Phobius"/>
    </source>
</evidence>
<sequence length="188" mass="19694">MEQPPLSSPTLVFLIIVFAISILGLHVESQPQNDVNTPVLASSLVSPPPPPPPPPPPSPPPPSPPPPSPPPPPPPSPGPPPPSPGPPPPPSPGPPPPPLPAPPPSQQPPPPPYLRQPPPAPHHRSNKKSDHTKPKPPAPQPPRPLKQSLNQGKKIGLLFAGIAAILQIGVVAFLVFKRRQLLMHKATY</sequence>
<evidence type="ECO:0000313" key="3">
    <source>
        <dbReference type="EMBL" id="SPC85013.1"/>
    </source>
</evidence>
<feature type="region of interest" description="Disordered" evidence="1">
    <location>
        <begin position="32"/>
        <end position="148"/>
    </location>
</feature>
<feature type="compositionally biased region" description="Pro residues" evidence="1">
    <location>
        <begin position="46"/>
        <end position="120"/>
    </location>
</feature>
<dbReference type="AlphaFoldDB" id="A0A2N9FCS1"/>
<dbReference type="PANTHER" id="PTHR36721:SF1">
    <property type="entry name" value="OS04G0446401 PROTEIN"/>
    <property type="match status" value="1"/>
</dbReference>
<keyword evidence="2" id="KW-0472">Membrane</keyword>
<feature type="compositionally biased region" description="Pro residues" evidence="1">
    <location>
        <begin position="135"/>
        <end position="144"/>
    </location>
</feature>
<keyword evidence="2" id="KW-0812">Transmembrane</keyword>
<accession>A0A2N9FCS1</accession>